<dbReference type="EMBL" id="BAAAQN010000004">
    <property type="protein sequence ID" value="GAA2016105.1"/>
    <property type="molecule type" value="Genomic_DNA"/>
</dbReference>
<dbReference type="Pfam" id="PF06202">
    <property type="entry name" value="GDE_C"/>
    <property type="match status" value="1"/>
</dbReference>
<feature type="domain" description="Glycogen debranching enzyme C-terminal" evidence="1">
    <location>
        <begin position="292"/>
        <end position="646"/>
    </location>
</feature>
<evidence type="ECO:0000313" key="3">
    <source>
        <dbReference type="EMBL" id="GAA2016105.1"/>
    </source>
</evidence>
<proteinExistence type="predicted"/>
<keyword evidence="4" id="KW-1185">Reference proteome</keyword>
<dbReference type="Pfam" id="PF12439">
    <property type="entry name" value="GDE_N"/>
    <property type="match status" value="1"/>
</dbReference>
<dbReference type="PANTHER" id="PTHR10569">
    <property type="entry name" value="GLYCOGEN DEBRANCHING ENZYME"/>
    <property type="match status" value="1"/>
</dbReference>
<organism evidence="3 4">
    <name type="scientific">Catenulispora yoronensis</name>
    <dbReference type="NCBI Taxonomy" id="450799"/>
    <lineage>
        <taxon>Bacteria</taxon>
        <taxon>Bacillati</taxon>
        <taxon>Actinomycetota</taxon>
        <taxon>Actinomycetes</taxon>
        <taxon>Catenulisporales</taxon>
        <taxon>Catenulisporaceae</taxon>
        <taxon>Catenulispora</taxon>
    </lineage>
</organism>
<dbReference type="InterPro" id="IPR024742">
    <property type="entry name" value="Glycogen_debranch_N"/>
</dbReference>
<dbReference type="Gene3D" id="1.50.10.10">
    <property type="match status" value="1"/>
</dbReference>
<dbReference type="Proteomes" id="UP001500751">
    <property type="component" value="Unassembled WGS sequence"/>
</dbReference>
<feature type="domain" description="Glycogen debranching enzyme bacterial and archaeal type N-terminal" evidence="2">
    <location>
        <begin position="26"/>
        <end position="232"/>
    </location>
</feature>
<dbReference type="PANTHER" id="PTHR10569:SF2">
    <property type="entry name" value="GLYCOGEN DEBRANCHING ENZYME"/>
    <property type="match status" value="1"/>
</dbReference>
<name>A0ABP5F5R6_9ACTN</name>
<evidence type="ECO:0000259" key="1">
    <source>
        <dbReference type="Pfam" id="PF06202"/>
    </source>
</evidence>
<evidence type="ECO:0000313" key="4">
    <source>
        <dbReference type="Proteomes" id="UP001500751"/>
    </source>
</evidence>
<dbReference type="InterPro" id="IPR010401">
    <property type="entry name" value="AGL/Gdb1"/>
</dbReference>
<reference evidence="4" key="1">
    <citation type="journal article" date="2019" name="Int. J. Syst. Evol. Microbiol.">
        <title>The Global Catalogue of Microorganisms (GCM) 10K type strain sequencing project: providing services to taxonomists for standard genome sequencing and annotation.</title>
        <authorList>
            <consortium name="The Broad Institute Genomics Platform"/>
            <consortium name="The Broad Institute Genome Sequencing Center for Infectious Disease"/>
            <person name="Wu L."/>
            <person name="Ma J."/>
        </authorList>
    </citation>
    <scope>NUCLEOTIDE SEQUENCE [LARGE SCALE GENOMIC DNA]</scope>
    <source>
        <strain evidence="4">JCM 16014</strain>
    </source>
</reference>
<sequence>MALVAIPDPYSFGTRLCGDPSEGSAREWLVPDGVGGYAMGTACGLRTRRYHALLVAAGSGGSARRVGLAALDPVLVTGSGAEIRLGTHEWASGAVAPAGHTLLEGFHLEQGLPRWRWRAGDVVLEAELAAVHGRPAYGYLYRLIAGGPVTLRVEALCTWRDQHGERFAGGGDPAVRATADGVIVEDAYRIAGPGWHAAGEWYRDVYLREEAARGLGAREDLWFAGSFTGELTRPGQTLEINAWAAGAGSADTAAALADAPPPASAIIAAARERARAIEAKGADPVAARLLVAADAFVVGTGEGATPDVIAGYPWFGSWSRDTMLSYDGLFLTAGRADEGRRLLHAYAATLSEGMLANTADTGAVEYNTADGTLWFVHAVGRHVAATGDADLAAELAPGLEGILRAHLDGTRYGIRVDPADSLLVQGADGCALTWMDARIDGDPVTQRRGKAVEVNALWINALGTIADLWKATGRDATAVRQRYDAAVTSFRRRFPHPECGLYDVVDGPAGDDASLRPNQLLAHSLPYAPLRGQAPAAVVGRDLLTPLGLRTLAPGDPAYQPYHRGTSQQRDAAYHEGTVWPWLLGPYRDALAAAGLPAPAEAVFGGLPGHLGEAGLGSVSETAEGAAPHATTGCPFQAWSVAEALRGWTLATADPATGPIGGLGTGPATGPGTGPITATSIGSTGFEALSTHHEPPRTTRTGEQG</sequence>
<comment type="caution">
    <text evidence="3">The sequence shown here is derived from an EMBL/GenBank/DDBJ whole genome shotgun (WGS) entry which is preliminary data.</text>
</comment>
<dbReference type="RefSeq" id="WP_344664239.1">
    <property type="nucleotide sequence ID" value="NZ_BAAAQN010000004.1"/>
</dbReference>
<evidence type="ECO:0000259" key="2">
    <source>
        <dbReference type="Pfam" id="PF12439"/>
    </source>
</evidence>
<dbReference type="InterPro" id="IPR032790">
    <property type="entry name" value="GDE_C"/>
</dbReference>
<protein>
    <submittedName>
        <fullName evidence="3">Amylo-alpha-1,6-glucosidase</fullName>
    </submittedName>
</protein>
<dbReference type="InterPro" id="IPR008928">
    <property type="entry name" value="6-hairpin_glycosidase_sf"/>
</dbReference>
<accession>A0ABP5F5R6</accession>
<dbReference type="SUPFAM" id="SSF48208">
    <property type="entry name" value="Six-hairpin glycosidases"/>
    <property type="match status" value="1"/>
</dbReference>
<gene>
    <name evidence="3" type="ORF">GCM10009839_09440</name>
</gene>
<dbReference type="InterPro" id="IPR012341">
    <property type="entry name" value="6hp_glycosidase-like_sf"/>
</dbReference>